<gene>
    <name evidence="3" type="ORF">Sviol_02230</name>
</gene>
<dbReference type="InterPro" id="IPR036388">
    <property type="entry name" value="WH-like_DNA-bd_sf"/>
</dbReference>
<dbReference type="Proteomes" id="UP001050808">
    <property type="component" value="Unassembled WGS sequence"/>
</dbReference>
<accession>A0ABQ3QEX0</accession>
<organism evidence="3 4">
    <name type="scientific">Streptomyces violascens</name>
    <dbReference type="NCBI Taxonomy" id="67381"/>
    <lineage>
        <taxon>Bacteria</taxon>
        <taxon>Bacillati</taxon>
        <taxon>Actinomycetota</taxon>
        <taxon>Actinomycetes</taxon>
        <taxon>Kitasatosporales</taxon>
        <taxon>Streptomycetaceae</taxon>
        <taxon>Streptomyces</taxon>
    </lineage>
</organism>
<dbReference type="InterPro" id="IPR005561">
    <property type="entry name" value="ANTAR"/>
</dbReference>
<dbReference type="SUPFAM" id="SSF52172">
    <property type="entry name" value="CheY-like"/>
    <property type="match status" value="1"/>
</dbReference>
<comment type="caution">
    <text evidence="3">The sequence shown here is derived from an EMBL/GenBank/DDBJ whole genome shotgun (WGS) entry which is preliminary data.</text>
</comment>
<dbReference type="Pfam" id="PF03861">
    <property type="entry name" value="ANTAR"/>
    <property type="match status" value="1"/>
</dbReference>
<dbReference type="SMART" id="SM01012">
    <property type="entry name" value="ANTAR"/>
    <property type="match status" value="1"/>
</dbReference>
<dbReference type="RefSeq" id="WP_189970854.1">
    <property type="nucleotide sequence ID" value="NZ_BMUA01000040.1"/>
</dbReference>
<dbReference type="PROSITE" id="PS50921">
    <property type="entry name" value="ANTAR"/>
    <property type="match status" value="1"/>
</dbReference>
<proteinExistence type="predicted"/>
<protein>
    <recommendedName>
        <fullName evidence="2">ANTAR domain-containing protein</fullName>
    </recommendedName>
</protein>
<dbReference type="InterPro" id="IPR011006">
    <property type="entry name" value="CheY-like_superfamily"/>
</dbReference>
<feature type="domain" description="ANTAR" evidence="2">
    <location>
        <begin position="5"/>
        <end position="66"/>
    </location>
</feature>
<reference evidence="3" key="1">
    <citation type="submission" date="2024-05" db="EMBL/GenBank/DDBJ databases">
        <title>Whole genome shotgun sequence of Streptomyces violascens NBRC 12920.</title>
        <authorList>
            <person name="Komaki H."/>
            <person name="Tamura T."/>
        </authorList>
    </citation>
    <scope>NUCLEOTIDE SEQUENCE</scope>
    <source>
        <strain evidence="3">NBRC 12920</strain>
    </source>
</reference>
<evidence type="ECO:0000259" key="2">
    <source>
        <dbReference type="PROSITE" id="PS50921"/>
    </source>
</evidence>
<feature type="region of interest" description="Disordered" evidence="1">
    <location>
        <begin position="89"/>
        <end position="115"/>
    </location>
</feature>
<sequence length="115" mass="12701">MNENPDALHREVEQLRRAMETRPVIDLARGALMASFSLNRHDAWNVLVTVSQHSNSKLHQVAEHVLGSINGEPLPQPLQKHLAAALAPFRTKPDTPPDKLNAPTTPPDTYEAATE</sequence>
<keyword evidence="4" id="KW-1185">Reference proteome</keyword>
<dbReference type="Gene3D" id="1.10.10.10">
    <property type="entry name" value="Winged helix-like DNA-binding domain superfamily/Winged helix DNA-binding domain"/>
    <property type="match status" value="1"/>
</dbReference>
<dbReference type="EMBL" id="BNDY01000002">
    <property type="protein sequence ID" value="GHI35815.1"/>
    <property type="molecule type" value="Genomic_DNA"/>
</dbReference>
<name>A0ABQ3QEX0_9ACTN</name>
<evidence type="ECO:0000313" key="3">
    <source>
        <dbReference type="EMBL" id="GHI35815.1"/>
    </source>
</evidence>
<evidence type="ECO:0000256" key="1">
    <source>
        <dbReference type="SAM" id="MobiDB-lite"/>
    </source>
</evidence>
<evidence type="ECO:0000313" key="4">
    <source>
        <dbReference type="Proteomes" id="UP001050808"/>
    </source>
</evidence>